<keyword evidence="3" id="KW-1185">Reference proteome</keyword>
<dbReference type="SUPFAM" id="SSF57625">
    <property type="entry name" value="Invertebrate chitin-binding proteins"/>
    <property type="match status" value="1"/>
</dbReference>
<dbReference type="InterPro" id="IPR036508">
    <property type="entry name" value="Chitin-bd_dom_sf"/>
</dbReference>
<dbReference type="Proteomes" id="UP000053660">
    <property type="component" value="Unassembled WGS sequence"/>
</dbReference>
<dbReference type="Pfam" id="PF01607">
    <property type="entry name" value="CBM_14"/>
    <property type="match status" value="1"/>
</dbReference>
<accession>A0A0B1SDS1</accession>
<dbReference type="GO" id="GO:0005576">
    <property type="term" value="C:extracellular region"/>
    <property type="evidence" value="ECO:0007669"/>
    <property type="project" value="InterPro"/>
</dbReference>
<dbReference type="EMBL" id="KN573335">
    <property type="protein sequence ID" value="KHJ83468.1"/>
    <property type="molecule type" value="Genomic_DNA"/>
</dbReference>
<reference evidence="2 3" key="1">
    <citation type="submission" date="2014-03" db="EMBL/GenBank/DDBJ databases">
        <title>Draft genome of the hookworm Oesophagostomum dentatum.</title>
        <authorList>
            <person name="Mitreva M."/>
        </authorList>
    </citation>
    <scope>NUCLEOTIDE SEQUENCE [LARGE SCALE GENOMIC DNA]</scope>
    <source>
        <strain evidence="2 3">OD-Hann</strain>
    </source>
</reference>
<name>A0A0B1SDS1_OESDE</name>
<dbReference type="OrthoDB" id="5829832at2759"/>
<dbReference type="InterPro" id="IPR002557">
    <property type="entry name" value="Chitin-bd_dom"/>
</dbReference>
<organism evidence="2 3">
    <name type="scientific">Oesophagostomum dentatum</name>
    <name type="common">Nodular worm</name>
    <dbReference type="NCBI Taxonomy" id="61180"/>
    <lineage>
        <taxon>Eukaryota</taxon>
        <taxon>Metazoa</taxon>
        <taxon>Ecdysozoa</taxon>
        <taxon>Nematoda</taxon>
        <taxon>Chromadorea</taxon>
        <taxon>Rhabditida</taxon>
        <taxon>Rhabditina</taxon>
        <taxon>Rhabditomorpha</taxon>
        <taxon>Strongyloidea</taxon>
        <taxon>Strongylidae</taxon>
        <taxon>Oesophagostomum</taxon>
    </lineage>
</organism>
<feature type="domain" description="Chitin-binding type-2" evidence="1">
    <location>
        <begin position="14"/>
        <end position="53"/>
    </location>
</feature>
<evidence type="ECO:0000259" key="1">
    <source>
        <dbReference type="Pfam" id="PF01607"/>
    </source>
</evidence>
<gene>
    <name evidence="2" type="ORF">OESDEN_16834</name>
</gene>
<sequence length="130" mass="14048">MIDPLAVDPESRYHYLQCQPAPNNLFCGRWQRMPCAPGTVFDVQAQVCVWDTQATPGGVPMGTTGAPMQPMQPMQPQYTQAPQQPSCSCVGGVQIGSCNQNYQCPGQSVCQVGQTAGQQVSGHRYSSVRL</sequence>
<dbReference type="AlphaFoldDB" id="A0A0B1SDS1"/>
<evidence type="ECO:0000313" key="2">
    <source>
        <dbReference type="EMBL" id="KHJ83468.1"/>
    </source>
</evidence>
<protein>
    <recommendedName>
        <fullName evidence="1">Chitin-binding type-2 domain-containing protein</fullName>
    </recommendedName>
</protein>
<dbReference type="GO" id="GO:0008061">
    <property type="term" value="F:chitin binding"/>
    <property type="evidence" value="ECO:0007669"/>
    <property type="project" value="InterPro"/>
</dbReference>
<proteinExistence type="predicted"/>
<dbReference type="Gene3D" id="2.170.140.10">
    <property type="entry name" value="Chitin binding domain"/>
    <property type="match status" value="1"/>
</dbReference>
<evidence type="ECO:0000313" key="3">
    <source>
        <dbReference type="Proteomes" id="UP000053660"/>
    </source>
</evidence>